<dbReference type="EMBL" id="CAUYUJ010015568">
    <property type="protein sequence ID" value="CAK0855623.1"/>
    <property type="molecule type" value="Genomic_DNA"/>
</dbReference>
<feature type="compositionally biased region" description="Basic and acidic residues" evidence="1">
    <location>
        <begin position="1"/>
        <end position="18"/>
    </location>
</feature>
<gene>
    <name evidence="2" type="ORF">PCOR1329_LOCUS46292</name>
</gene>
<feature type="compositionally biased region" description="Pro residues" evidence="1">
    <location>
        <begin position="567"/>
        <end position="582"/>
    </location>
</feature>
<feature type="region of interest" description="Disordered" evidence="1">
    <location>
        <begin position="310"/>
        <end position="365"/>
    </location>
</feature>
<keyword evidence="3" id="KW-1185">Reference proteome</keyword>
<feature type="compositionally biased region" description="Polar residues" evidence="1">
    <location>
        <begin position="149"/>
        <end position="161"/>
    </location>
</feature>
<evidence type="ECO:0000313" key="3">
    <source>
        <dbReference type="Proteomes" id="UP001189429"/>
    </source>
</evidence>
<evidence type="ECO:0000313" key="2">
    <source>
        <dbReference type="EMBL" id="CAK0855623.1"/>
    </source>
</evidence>
<feature type="region of interest" description="Disordered" evidence="1">
    <location>
        <begin position="146"/>
        <end position="165"/>
    </location>
</feature>
<protein>
    <submittedName>
        <fullName evidence="2">Uncharacterized protein</fullName>
    </submittedName>
</protein>
<comment type="caution">
    <text evidence="2">The sequence shown here is derived from an EMBL/GenBank/DDBJ whole genome shotgun (WGS) entry which is preliminary data.</text>
</comment>
<feature type="region of interest" description="Disordered" evidence="1">
    <location>
        <begin position="386"/>
        <end position="410"/>
    </location>
</feature>
<dbReference type="Proteomes" id="UP001189429">
    <property type="component" value="Unassembled WGS sequence"/>
</dbReference>
<feature type="non-terminal residue" evidence="2">
    <location>
        <position position="1"/>
    </location>
</feature>
<feature type="region of interest" description="Disordered" evidence="1">
    <location>
        <begin position="1"/>
        <end position="50"/>
    </location>
</feature>
<feature type="region of interest" description="Disordered" evidence="1">
    <location>
        <begin position="538"/>
        <end position="591"/>
    </location>
</feature>
<evidence type="ECO:0000256" key="1">
    <source>
        <dbReference type="SAM" id="MobiDB-lite"/>
    </source>
</evidence>
<reference evidence="2" key="1">
    <citation type="submission" date="2023-10" db="EMBL/GenBank/DDBJ databases">
        <authorList>
            <person name="Chen Y."/>
            <person name="Shah S."/>
            <person name="Dougan E. K."/>
            <person name="Thang M."/>
            <person name="Chan C."/>
        </authorList>
    </citation>
    <scope>NUCLEOTIDE SEQUENCE [LARGE SCALE GENOMIC DNA]</scope>
</reference>
<accession>A0ABN9UCJ8</accession>
<name>A0ABN9UCJ8_9DINO</name>
<proteinExistence type="predicted"/>
<sequence length="619" mass="67690">VGARHREGLRLPRAHPTEGARAVGPQQPDALLPGASRRARRRPEPGRGGRAAWAGNAFLCSARHLEGLQQVLRRRALEEQSAGVPRAAPLPPEVIKVIDSGYYGDRFLKDFDGKTFPISSEEVIPGHEYCLALEVHSGGAYWSHLPASDESSGNNNKVETVSASSSSEGSAGMLSHYGAAQRGAVFVWRWRRLPQLEGENLPGWLVKALSGETNDPLRKLQSELEAVRRWQQRAVLDTALHTKKGAEVKDPYIREVLRLWPCHGEQGGELKTCAWVEGLDPKLFIGKNVAVARLSYDEDHTFVLHAVMSKRHSEEEPDGSNPPYTLKTTWRRRPAGVPAGLGPRRQGPGRGPHGTRAPAAGPRQRLRGALAVRRLRWRLRGSVRGRGLARNARPSKGGRRPLQRIRSPSPRGLGPLLPLLVAPRRAAAPFCAPPPLDAWPAPGAAGCEFEGGRGAARPAWAPRAVYNCSRRRLPLNPLEFPRLFPPPHRPWASWQEHTCLKSQFRAFRLRPPPVSSLPSVSSPRPSCLVCSGPHDWAASSSGAPPSIARSERTAALPRSSEEDTAPVPLPLPLCPRFGPPGGRPSSSPRGFWKKLPVRELRSSCVAGRVLFWLPPGLAR</sequence>
<feature type="compositionally biased region" description="Low complexity" evidence="1">
    <location>
        <begin position="538"/>
        <end position="548"/>
    </location>
</feature>
<feature type="non-terminal residue" evidence="2">
    <location>
        <position position="619"/>
    </location>
</feature>
<organism evidence="2 3">
    <name type="scientific">Prorocentrum cordatum</name>
    <dbReference type="NCBI Taxonomy" id="2364126"/>
    <lineage>
        <taxon>Eukaryota</taxon>
        <taxon>Sar</taxon>
        <taxon>Alveolata</taxon>
        <taxon>Dinophyceae</taxon>
        <taxon>Prorocentrales</taxon>
        <taxon>Prorocentraceae</taxon>
        <taxon>Prorocentrum</taxon>
    </lineage>
</organism>